<organism evidence="12">
    <name type="scientific">Schizophyllum commune (strain H4-8 / FGSC 9210)</name>
    <name type="common">Split gill fungus</name>
    <dbReference type="NCBI Taxonomy" id="578458"/>
    <lineage>
        <taxon>Eukaryota</taxon>
        <taxon>Fungi</taxon>
        <taxon>Dikarya</taxon>
        <taxon>Basidiomycota</taxon>
        <taxon>Agaricomycotina</taxon>
        <taxon>Agaricomycetes</taxon>
        <taxon>Agaricomycetidae</taxon>
        <taxon>Agaricales</taxon>
        <taxon>Schizophyllaceae</taxon>
        <taxon>Schizophyllum</taxon>
    </lineage>
</organism>
<dbReference type="Gene3D" id="1.10.630.10">
    <property type="entry name" value="Cytochrome P450"/>
    <property type="match status" value="1"/>
</dbReference>
<dbReference type="OrthoDB" id="2789670at2759"/>
<dbReference type="InterPro" id="IPR050364">
    <property type="entry name" value="Cytochrome_P450_fung"/>
</dbReference>
<evidence type="ECO:0000256" key="2">
    <source>
        <dbReference type="ARBA" id="ARBA00005179"/>
    </source>
</evidence>
<reference evidence="11 12" key="1">
    <citation type="journal article" date="2010" name="Nat. Biotechnol.">
        <title>Genome sequence of the model mushroom Schizophyllum commune.</title>
        <authorList>
            <person name="Ohm R.A."/>
            <person name="de Jong J.F."/>
            <person name="Lugones L.G."/>
            <person name="Aerts A."/>
            <person name="Kothe E."/>
            <person name="Stajich J.E."/>
            <person name="de Vries R.P."/>
            <person name="Record E."/>
            <person name="Levasseur A."/>
            <person name="Baker S.E."/>
            <person name="Bartholomew K.A."/>
            <person name="Coutinho P.M."/>
            <person name="Erdmann S."/>
            <person name="Fowler T.J."/>
            <person name="Gathman A.C."/>
            <person name="Lombard V."/>
            <person name="Henrissat B."/>
            <person name="Knabe N."/>
            <person name="Kuees U."/>
            <person name="Lilly W.W."/>
            <person name="Lindquist E."/>
            <person name="Lucas S."/>
            <person name="Magnuson J.K."/>
            <person name="Piumi F."/>
            <person name="Raudaskoski M."/>
            <person name="Salamov A."/>
            <person name="Schmutz J."/>
            <person name="Schwarze F.W.M.R."/>
            <person name="vanKuyk P.A."/>
            <person name="Horton J.S."/>
            <person name="Grigoriev I.V."/>
            <person name="Woesten H.A.B."/>
        </authorList>
    </citation>
    <scope>NUCLEOTIDE SEQUENCE [LARGE SCALE GENOMIC DNA]</scope>
    <source>
        <strain evidence="12">H4-8 / FGSC 9210</strain>
    </source>
</reference>
<dbReference type="CDD" id="cd11065">
    <property type="entry name" value="CYP64-like"/>
    <property type="match status" value="1"/>
</dbReference>
<dbReference type="OMA" id="TEPCKVQ"/>
<comment type="similarity">
    <text evidence="3 10">Belongs to the cytochrome P450 family.</text>
</comment>
<dbReference type="GO" id="GO:0004497">
    <property type="term" value="F:monooxygenase activity"/>
    <property type="evidence" value="ECO:0007669"/>
    <property type="project" value="UniProtKB-KW"/>
</dbReference>
<dbReference type="VEuPathDB" id="FungiDB:SCHCODRAFT_01111028"/>
<dbReference type="Proteomes" id="UP000007431">
    <property type="component" value="Unassembled WGS sequence"/>
</dbReference>
<evidence type="ECO:0000256" key="3">
    <source>
        <dbReference type="ARBA" id="ARBA00010617"/>
    </source>
</evidence>
<keyword evidence="7 9" id="KW-0408">Iron</keyword>
<evidence type="ECO:0000256" key="7">
    <source>
        <dbReference type="ARBA" id="ARBA00023004"/>
    </source>
</evidence>
<dbReference type="GO" id="GO:0016705">
    <property type="term" value="F:oxidoreductase activity, acting on paired donors, with incorporation or reduction of molecular oxygen"/>
    <property type="evidence" value="ECO:0007669"/>
    <property type="project" value="InterPro"/>
</dbReference>
<sequence length="512" mass="56512">MLESVNGLDLALGGVAAVLLAALVRRQRQALPLPPGPPSLPFIGGLLSMPSETEWLTFAEWGAKYGDICSVSVFGQTMIIVNAPQIATDLLDRRSAIYSDRPVMAFGGDFVGWSRTTVLLPYGAGHRASRRLMHQVIGTQNAVHKFDEIEEGEMRVFLKDLLKKPEDFVEHIRHLTGSIILRISHGYHVQPDKDPFIELANVATEQFAQSTSPGGFLANLVPPLLHLPDWMPGAGFKATGRAWRATLDKMADFPHEFVKSQMSAGTAEPSFTSNFLEEKKEITPEEEFDLKWSAASLHSGGADTTVGSIHALFRFMAMNPSVQARAQAEIDAVVGPDRLPTMADRPRLPYVNALALEVLRSHVVAPTGVPHRVTEDDVYEGYYIPKGSLVLANLWYSRFMLHDERTYTRPMEFRPERFLATEGHEPEKDPRTICFGFGRRICPGTLLADISLFFACASILSVFEIGKWKEDGVEVAPVEGQTSGTISHPLPFKCSIRPRSAKAAALIHDAQE</sequence>
<evidence type="ECO:0000256" key="5">
    <source>
        <dbReference type="ARBA" id="ARBA00022723"/>
    </source>
</evidence>
<dbReference type="InParanoid" id="D8PYD2"/>
<dbReference type="RefSeq" id="XP_003034135.1">
    <property type="nucleotide sequence ID" value="XM_003034089.1"/>
</dbReference>
<evidence type="ECO:0000256" key="1">
    <source>
        <dbReference type="ARBA" id="ARBA00001971"/>
    </source>
</evidence>
<dbReference type="GO" id="GO:0005506">
    <property type="term" value="F:iron ion binding"/>
    <property type="evidence" value="ECO:0007669"/>
    <property type="project" value="InterPro"/>
</dbReference>
<dbReference type="InterPro" id="IPR001128">
    <property type="entry name" value="Cyt_P450"/>
</dbReference>
<dbReference type="KEGG" id="scm:SCHCO_01111028"/>
<protein>
    <recommendedName>
        <fullName evidence="13">Cytochrome P450</fullName>
    </recommendedName>
</protein>
<keyword evidence="6 10" id="KW-0560">Oxidoreductase</keyword>
<evidence type="ECO:0000256" key="4">
    <source>
        <dbReference type="ARBA" id="ARBA00022617"/>
    </source>
</evidence>
<dbReference type="GO" id="GO:0020037">
    <property type="term" value="F:heme binding"/>
    <property type="evidence" value="ECO:0007669"/>
    <property type="project" value="InterPro"/>
</dbReference>
<evidence type="ECO:0000256" key="8">
    <source>
        <dbReference type="ARBA" id="ARBA00023033"/>
    </source>
</evidence>
<evidence type="ECO:0000256" key="9">
    <source>
        <dbReference type="PIRSR" id="PIRSR602401-1"/>
    </source>
</evidence>
<dbReference type="InterPro" id="IPR036396">
    <property type="entry name" value="Cyt_P450_sf"/>
</dbReference>
<accession>D8PYD2</accession>
<dbReference type="InterPro" id="IPR002401">
    <property type="entry name" value="Cyt_P450_E_grp-I"/>
</dbReference>
<dbReference type="EMBL" id="GL377304">
    <property type="protein sequence ID" value="EFI99232.1"/>
    <property type="molecule type" value="Genomic_DNA"/>
</dbReference>
<dbReference type="eggNOG" id="KOG0156">
    <property type="taxonomic scope" value="Eukaryota"/>
</dbReference>
<keyword evidence="12" id="KW-1185">Reference proteome</keyword>
<dbReference type="PANTHER" id="PTHR46300">
    <property type="entry name" value="P450, PUTATIVE (EUROFUNG)-RELATED-RELATED"/>
    <property type="match status" value="1"/>
</dbReference>
<feature type="binding site" description="axial binding residue" evidence="9">
    <location>
        <position position="442"/>
    </location>
    <ligand>
        <name>heme</name>
        <dbReference type="ChEBI" id="CHEBI:30413"/>
    </ligand>
    <ligandPart>
        <name>Fe</name>
        <dbReference type="ChEBI" id="CHEBI:18248"/>
    </ligandPart>
</feature>
<dbReference type="PROSITE" id="PS00086">
    <property type="entry name" value="CYTOCHROME_P450"/>
    <property type="match status" value="1"/>
</dbReference>
<dbReference type="PANTHER" id="PTHR46300:SF7">
    <property type="entry name" value="P450, PUTATIVE (EUROFUNG)-RELATED"/>
    <property type="match status" value="1"/>
</dbReference>
<keyword evidence="4 9" id="KW-0349">Heme</keyword>
<dbReference type="SUPFAM" id="SSF48264">
    <property type="entry name" value="Cytochrome P450"/>
    <property type="match status" value="1"/>
</dbReference>
<dbReference type="GeneID" id="9592292"/>
<keyword evidence="5 9" id="KW-0479">Metal-binding</keyword>
<evidence type="ECO:0000256" key="6">
    <source>
        <dbReference type="ARBA" id="ARBA00023002"/>
    </source>
</evidence>
<proteinExistence type="inferred from homology"/>
<evidence type="ECO:0008006" key="13">
    <source>
        <dbReference type="Google" id="ProtNLM"/>
    </source>
</evidence>
<dbReference type="Pfam" id="PF00067">
    <property type="entry name" value="p450"/>
    <property type="match status" value="1"/>
</dbReference>
<comment type="pathway">
    <text evidence="2">Secondary metabolite biosynthesis.</text>
</comment>
<keyword evidence="8 10" id="KW-0503">Monooxygenase</keyword>
<evidence type="ECO:0000313" key="12">
    <source>
        <dbReference type="Proteomes" id="UP000007431"/>
    </source>
</evidence>
<gene>
    <name evidence="11" type="ORF">SCHCODRAFT_52731</name>
</gene>
<dbReference type="InterPro" id="IPR017972">
    <property type="entry name" value="Cyt_P450_CS"/>
</dbReference>
<dbReference type="AlphaFoldDB" id="D8PYD2"/>
<evidence type="ECO:0000313" key="11">
    <source>
        <dbReference type="EMBL" id="EFI99232.1"/>
    </source>
</evidence>
<dbReference type="PRINTS" id="PR00463">
    <property type="entry name" value="EP450I"/>
</dbReference>
<dbReference type="HOGENOM" id="CLU_001570_2_3_1"/>
<comment type="cofactor">
    <cofactor evidence="1 9">
        <name>heme</name>
        <dbReference type="ChEBI" id="CHEBI:30413"/>
    </cofactor>
</comment>
<name>D8PYD2_SCHCM</name>
<evidence type="ECO:0000256" key="10">
    <source>
        <dbReference type="RuleBase" id="RU000461"/>
    </source>
</evidence>